<feature type="region of interest" description="Disordered" evidence="1">
    <location>
        <begin position="274"/>
        <end position="342"/>
    </location>
</feature>
<feature type="region of interest" description="Disordered" evidence="1">
    <location>
        <begin position="28"/>
        <end position="65"/>
    </location>
</feature>
<dbReference type="Proteomes" id="UP000602905">
    <property type="component" value="Unassembled WGS sequence"/>
</dbReference>
<feature type="region of interest" description="Disordered" evidence="1">
    <location>
        <begin position="81"/>
        <end position="100"/>
    </location>
</feature>
<dbReference type="EMBL" id="JACYCD010000177">
    <property type="protein sequence ID" value="KAF8701265.1"/>
    <property type="molecule type" value="Genomic_DNA"/>
</dbReference>
<sequence>MNNASEVNAGSIIDTAEEGIISDTHSLSPVASASAPKPVPQQTSASSTCQTRRAAAQNPTSANISRSHNFAPFLRHFPSGKPSNCTASSQTRQLPVAPIPPEVPNDLRTIPASELQRLLIVNHKNLIKNLTQIIDDPVGDRFVLDHIRKLLTARISGIEAAISWRSSFNPPARDLLPPEIESDLAVSTESHICPIPPLNGSESAVFGGSSMSSRKNGHIINAPDMGALNAENNNSNTLGIPRAESSRSLVLNSPFVLENVIDTNVTIRSPRKCRGIKTRSVRSSPESDHRASTHKNPISRGNLAIPLPGSTTGLLTPPVSANSKQDSSKDLRQLPGTTTLCG</sequence>
<evidence type="ECO:0000313" key="3">
    <source>
        <dbReference type="Proteomes" id="UP000602905"/>
    </source>
</evidence>
<feature type="compositionally biased region" description="Polar residues" evidence="1">
    <location>
        <begin position="309"/>
        <end position="325"/>
    </location>
</feature>
<accession>A0A8H7LVD3</accession>
<protein>
    <submittedName>
        <fullName evidence="2">Uncharacterized protein</fullName>
    </submittedName>
</protein>
<reference evidence="2" key="1">
    <citation type="submission" date="2020-09" db="EMBL/GenBank/DDBJ databases">
        <title>Comparative genome analyses of four rice-infecting Rhizoctonia solani isolates reveal extensive enrichment of homogalacturonan modification genes.</title>
        <authorList>
            <person name="Lee D.-Y."/>
            <person name="Jeon J."/>
            <person name="Kim K.-T."/>
            <person name="Cheong K."/>
            <person name="Song H."/>
            <person name="Choi G."/>
            <person name="Ko J."/>
            <person name="Opiyo S.O."/>
            <person name="Zuo S."/>
            <person name="Madhav S."/>
            <person name="Lee Y.-H."/>
            <person name="Wang G.-L."/>
        </authorList>
    </citation>
    <scope>NUCLEOTIDE SEQUENCE</scope>
    <source>
        <strain evidence="2">AG1-IA WGL</strain>
    </source>
</reference>
<evidence type="ECO:0000313" key="2">
    <source>
        <dbReference type="EMBL" id="KAF8701265.1"/>
    </source>
</evidence>
<feature type="compositionally biased region" description="Polar residues" evidence="1">
    <location>
        <begin position="41"/>
        <end position="65"/>
    </location>
</feature>
<gene>
    <name evidence="2" type="ORF">RHS03_06553</name>
</gene>
<feature type="non-terminal residue" evidence="2">
    <location>
        <position position="1"/>
    </location>
</feature>
<dbReference type="AlphaFoldDB" id="A0A8H7LVD3"/>
<proteinExistence type="predicted"/>
<evidence type="ECO:0000256" key="1">
    <source>
        <dbReference type="SAM" id="MobiDB-lite"/>
    </source>
</evidence>
<feature type="compositionally biased region" description="Polar residues" evidence="1">
    <location>
        <begin position="81"/>
        <end position="93"/>
    </location>
</feature>
<comment type="caution">
    <text evidence="2">The sequence shown here is derived from an EMBL/GenBank/DDBJ whole genome shotgun (WGS) entry which is preliminary data.</text>
</comment>
<organism evidence="2 3">
    <name type="scientific">Rhizoctonia solani</name>
    <dbReference type="NCBI Taxonomy" id="456999"/>
    <lineage>
        <taxon>Eukaryota</taxon>
        <taxon>Fungi</taxon>
        <taxon>Dikarya</taxon>
        <taxon>Basidiomycota</taxon>
        <taxon>Agaricomycotina</taxon>
        <taxon>Agaricomycetes</taxon>
        <taxon>Cantharellales</taxon>
        <taxon>Ceratobasidiaceae</taxon>
        <taxon>Rhizoctonia</taxon>
    </lineage>
</organism>
<dbReference type="OrthoDB" id="10261556at2759"/>
<name>A0A8H7LVD3_9AGAM</name>